<dbReference type="Proteomes" id="UP000277212">
    <property type="component" value="Unassembled WGS sequence"/>
</dbReference>
<comment type="caution">
    <text evidence="2">The sequence shown here is derived from an EMBL/GenBank/DDBJ whole genome shotgun (WGS) entry which is preliminary data.</text>
</comment>
<accession>A0A3M2R967</accession>
<dbReference type="EMBL" id="NKUJ01000625">
    <property type="protein sequence ID" value="RMJ01654.1"/>
    <property type="molecule type" value="Genomic_DNA"/>
</dbReference>
<protein>
    <submittedName>
        <fullName evidence="2">Uncharacterized protein</fullName>
    </submittedName>
</protein>
<feature type="compositionally biased region" description="Basic and acidic residues" evidence="1">
    <location>
        <begin position="1"/>
        <end position="10"/>
    </location>
</feature>
<feature type="region of interest" description="Disordered" evidence="1">
    <location>
        <begin position="1"/>
        <end position="49"/>
    </location>
</feature>
<organism evidence="2 3">
    <name type="scientific">Fusarium kuroshium</name>
    <dbReference type="NCBI Taxonomy" id="2010991"/>
    <lineage>
        <taxon>Eukaryota</taxon>
        <taxon>Fungi</taxon>
        <taxon>Dikarya</taxon>
        <taxon>Ascomycota</taxon>
        <taxon>Pezizomycotina</taxon>
        <taxon>Sordariomycetes</taxon>
        <taxon>Hypocreomycetidae</taxon>
        <taxon>Hypocreales</taxon>
        <taxon>Nectriaceae</taxon>
        <taxon>Fusarium</taxon>
        <taxon>Fusarium solani species complex</taxon>
    </lineage>
</organism>
<gene>
    <name evidence="2" type="ORF">CDV36_015651</name>
</gene>
<evidence type="ECO:0000313" key="3">
    <source>
        <dbReference type="Proteomes" id="UP000277212"/>
    </source>
</evidence>
<sequence length="119" mass="13317">MSTSELDPRNGDGGSTEHSTAEEGSGVVSMDDIINEIPGVDDEPLPEPDGKLRMNSQLQLADMKIRQHVRVQEILVRVGIWLLLYIPSQIKKETLSYFVVVVVYFPSYRHTGPANRHEA</sequence>
<evidence type="ECO:0000313" key="2">
    <source>
        <dbReference type="EMBL" id="RMJ01654.1"/>
    </source>
</evidence>
<dbReference type="AlphaFoldDB" id="A0A3M2R967"/>
<name>A0A3M2R967_9HYPO</name>
<evidence type="ECO:0000256" key="1">
    <source>
        <dbReference type="SAM" id="MobiDB-lite"/>
    </source>
</evidence>
<proteinExistence type="predicted"/>
<keyword evidence="3" id="KW-1185">Reference proteome</keyword>
<reference evidence="2 3" key="1">
    <citation type="submission" date="2017-06" db="EMBL/GenBank/DDBJ databases">
        <title>Comparative genomic analysis of Ambrosia Fusariam Clade fungi.</title>
        <authorList>
            <person name="Stajich J.E."/>
            <person name="Carrillo J."/>
            <person name="Kijimoto T."/>
            <person name="Eskalen A."/>
            <person name="O'Donnell K."/>
            <person name="Kasson M."/>
        </authorList>
    </citation>
    <scope>NUCLEOTIDE SEQUENCE [LARGE SCALE GENOMIC DNA]</scope>
    <source>
        <strain evidence="2">UCR3666</strain>
    </source>
</reference>